<evidence type="ECO:0000256" key="3">
    <source>
        <dbReference type="ARBA" id="ARBA00022563"/>
    </source>
</evidence>
<proteinExistence type="inferred from homology"/>
<dbReference type="STRING" id="1195236.CTER_1305"/>
<dbReference type="EMBL" id="AORV01000026">
    <property type="protein sequence ID" value="EMS72538.1"/>
    <property type="molecule type" value="Genomic_DNA"/>
</dbReference>
<keyword evidence="4" id="KW-0028">Amino-acid biosynthesis</keyword>
<organism evidence="7 8">
    <name type="scientific">Ruminiclostridium cellobioparum subsp. termitidis CT1112</name>
    <dbReference type="NCBI Taxonomy" id="1195236"/>
    <lineage>
        <taxon>Bacteria</taxon>
        <taxon>Bacillati</taxon>
        <taxon>Bacillota</taxon>
        <taxon>Clostridia</taxon>
        <taxon>Eubacteriales</taxon>
        <taxon>Oscillospiraceae</taxon>
        <taxon>Ruminiclostridium</taxon>
    </lineage>
</organism>
<dbReference type="SUPFAM" id="SSF53383">
    <property type="entry name" value="PLP-dependent transferases"/>
    <property type="match status" value="1"/>
</dbReference>
<evidence type="ECO:0000313" key="8">
    <source>
        <dbReference type="Proteomes" id="UP000014155"/>
    </source>
</evidence>
<dbReference type="GO" id="GO:0004372">
    <property type="term" value="F:glycine hydroxymethyltransferase activity"/>
    <property type="evidence" value="ECO:0007669"/>
    <property type="project" value="UniProtKB-EC"/>
</dbReference>
<dbReference type="InterPro" id="IPR015424">
    <property type="entry name" value="PyrdxlP-dep_Trfase"/>
</dbReference>
<dbReference type="Proteomes" id="UP000014155">
    <property type="component" value="Unassembled WGS sequence"/>
</dbReference>
<dbReference type="GO" id="GO:0032259">
    <property type="term" value="P:methylation"/>
    <property type="evidence" value="ECO:0007669"/>
    <property type="project" value="UniProtKB-KW"/>
</dbReference>
<dbReference type="EC" id="2.1.2.1" evidence="7"/>
<dbReference type="InterPro" id="IPR015421">
    <property type="entry name" value="PyrdxlP-dep_Trfase_major"/>
</dbReference>
<dbReference type="Gene3D" id="3.40.640.10">
    <property type="entry name" value="Type I PLP-dependent aspartate aminotransferase-like (Major domain)"/>
    <property type="match status" value="1"/>
</dbReference>
<dbReference type="RefSeq" id="WP_004624773.1">
    <property type="nucleotide sequence ID" value="NZ_AORV01000026.1"/>
</dbReference>
<dbReference type="InterPro" id="IPR039429">
    <property type="entry name" value="SHMT-like_dom"/>
</dbReference>
<dbReference type="InterPro" id="IPR049943">
    <property type="entry name" value="Ser_HO-MeTrfase-like"/>
</dbReference>
<keyword evidence="8" id="KW-1185">Reference proteome</keyword>
<name>S0FVG8_RUMCE</name>
<evidence type="ECO:0000256" key="2">
    <source>
        <dbReference type="ARBA" id="ARBA00006376"/>
    </source>
</evidence>
<dbReference type="Gene3D" id="3.90.1150.10">
    <property type="entry name" value="Aspartate Aminotransferase, domain 1"/>
    <property type="match status" value="1"/>
</dbReference>
<dbReference type="eggNOG" id="COG0112">
    <property type="taxonomic scope" value="Bacteria"/>
</dbReference>
<keyword evidence="7" id="KW-0808">Transferase</keyword>
<accession>S0FVG8</accession>
<dbReference type="GO" id="GO:0046653">
    <property type="term" value="P:tetrahydrofolate metabolic process"/>
    <property type="evidence" value="ECO:0007669"/>
    <property type="project" value="TreeGrafter"/>
</dbReference>
<dbReference type="PANTHER" id="PTHR11680">
    <property type="entry name" value="SERINE HYDROXYMETHYLTRANSFERASE"/>
    <property type="match status" value="1"/>
</dbReference>
<keyword evidence="7" id="KW-0489">Methyltransferase</keyword>
<dbReference type="PATRIC" id="fig|1195236.3.peg.1622"/>
<dbReference type="GO" id="GO:0030170">
    <property type="term" value="F:pyridoxal phosphate binding"/>
    <property type="evidence" value="ECO:0007669"/>
    <property type="project" value="TreeGrafter"/>
</dbReference>
<dbReference type="GO" id="GO:0008168">
    <property type="term" value="F:methyltransferase activity"/>
    <property type="evidence" value="ECO:0007669"/>
    <property type="project" value="UniProtKB-KW"/>
</dbReference>
<dbReference type="GO" id="GO:0005737">
    <property type="term" value="C:cytoplasm"/>
    <property type="evidence" value="ECO:0007669"/>
    <property type="project" value="TreeGrafter"/>
</dbReference>
<protein>
    <submittedName>
        <fullName evidence="7">Glycine/serine hydroxymethyltransferase</fullName>
        <ecNumber evidence="7">2.1.2.1</ecNumber>
    </submittedName>
</protein>
<feature type="domain" description="Serine hydroxymethyltransferase-like" evidence="6">
    <location>
        <begin position="7"/>
        <end position="376"/>
    </location>
</feature>
<evidence type="ECO:0000256" key="1">
    <source>
        <dbReference type="ARBA" id="ARBA00001933"/>
    </source>
</evidence>
<reference evidence="7 8" key="1">
    <citation type="journal article" date="2013" name="Genome Announc.">
        <title>Draft Genome Sequence of the Cellulolytic, Mesophilic, Anaerobic Bacterium Clostridium termitidis Strain CT1112 (DSM 5398).</title>
        <authorList>
            <person name="Lal S."/>
            <person name="Ramachandran U."/>
            <person name="Zhang X."/>
            <person name="Munir R."/>
            <person name="Sparling R."/>
            <person name="Levin D.B."/>
        </authorList>
    </citation>
    <scope>NUCLEOTIDE SEQUENCE [LARGE SCALE GENOMIC DNA]</scope>
    <source>
        <strain evidence="7 8">CT1112</strain>
    </source>
</reference>
<evidence type="ECO:0000313" key="7">
    <source>
        <dbReference type="EMBL" id="EMS72538.1"/>
    </source>
</evidence>
<evidence type="ECO:0000256" key="5">
    <source>
        <dbReference type="ARBA" id="ARBA00022898"/>
    </source>
</evidence>
<comment type="caution">
    <text evidence="7">The sequence shown here is derived from an EMBL/GenBank/DDBJ whole genome shotgun (WGS) entry which is preliminary data.</text>
</comment>
<evidence type="ECO:0000256" key="4">
    <source>
        <dbReference type="ARBA" id="ARBA00022605"/>
    </source>
</evidence>
<keyword evidence="5" id="KW-0663">Pyridoxal phosphate</keyword>
<evidence type="ECO:0000259" key="6">
    <source>
        <dbReference type="Pfam" id="PF00464"/>
    </source>
</evidence>
<dbReference type="Pfam" id="PF00464">
    <property type="entry name" value="SHMT"/>
    <property type="match status" value="1"/>
</dbReference>
<dbReference type="GO" id="GO:0019264">
    <property type="term" value="P:glycine biosynthetic process from serine"/>
    <property type="evidence" value="ECO:0007669"/>
    <property type="project" value="TreeGrafter"/>
</dbReference>
<dbReference type="InterPro" id="IPR015422">
    <property type="entry name" value="PyrdxlP-dep_Trfase_small"/>
</dbReference>
<gene>
    <name evidence="7" type="ORF">CTER_1305</name>
</gene>
<dbReference type="GO" id="GO:0006730">
    <property type="term" value="P:one-carbon metabolic process"/>
    <property type="evidence" value="ECO:0007669"/>
    <property type="project" value="UniProtKB-KW"/>
</dbReference>
<sequence length="425" mass="48595">MGSELLEIIKFVEDYKHYKDDRLALISSENTSSRLLRSSYLMGLSDQYCSRLPEEADKIGNLAFGNIQTLDRVNAMTRDIVQEVFKAEECDVRLLSGLSGLTVLLFSLFENGDTMYKMYDLHGGHLSVKPIAERLNLNIVEMLLGKDYHFDLKDFEEKWKRNPAKTIFLDSSYVLFPYPLKEISEIVGDDVTIMYDASHMVALIAGGMFQEPFAEGADIIHSTAHKSMWGPQKSIILFKEKGELSDRVHHMVKDVLVSNTHMHHIFALYIAMAEFKEFGREYARSIYNNAKALADNLQSNGIEIAAKEYGYTESNQFWIDFDTQRDAIANFQKLEKLGISSNVIFLPGNRWGLRIGVNSITRLGAREGDMKILARIMSDLFNNRKDTVKLKKELYEFKGDLGGIKYSFDDTVQAREIMDFIINNF</sequence>
<keyword evidence="3" id="KW-0554">One-carbon metabolism</keyword>
<comment type="cofactor">
    <cofactor evidence="1">
        <name>pyridoxal 5'-phosphate</name>
        <dbReference type="ChEBI" id="CHEBI:597326"/>
    </cofactor>
</comment>
<dbReference type="PANTHER" id="PTHR11680:SF35">
    <property type="entry name" value="SERINE HYDROXYMETHYLTRANSFERASE 1"/>
    <property type="match status" value="1"/>
</dbReference>
<dbReference type="AlphaFoldDB" id="S0FVG8"/>
<comment type="similarity">
    <text evidence="2">Belongs to the SHMT family.</text>
</comment>